<dbReference type="InterPro" id="IPR029058">
    <property type="entry name" value="AB_hydrolase_fold"/>
</dbReference>
<keyword evidence="3" id="KW-0645">Protease</keyword>
<keyword evidence="3" id="KW-0121">Carboxypeptidase</keyword>
<proteinExistence type="inferred from homology"/>
<dbReference type="OrthoDB" id="194468at2759"/>
<dbReference type="Pfam" id="PF00450">
    <property type="entry name" value="Peptidase_S10"/>
    <property type="match status" value="1"/>
</dbReference>
<comment type="caution">
    <text evidence="3">The sequence shown here is derived from an EMBL/GenBank/DDBJ whole genome shotgun (WGS) entry which is preliminary data.</text>
</comment>
<comment type="similarity">
    <text evidence="1">Belongs to the peptidase S10 family.</text>
</comment>
<dbReference type="Gene3D" id="3.40.50.1820">
    <property type="entry name" value="alpha/beta hydrolase"/>
    <property type="match status" value="1"/>
</dbReference>
<dbReference type="GO" id="GO:0006508">
    <property type="term" value="P:proteolysis"/>
    <property type="evidence" value="ECO:0007669"/>
    <property type="project" value="InterPro"/>
</dbReference>
<evidence type="ECO:0000256" key="2">
    <source>
        <dbReference type="SAM" id="MobiDB-lite"/>
    </source>
</evidence>
<keyword evidence="3" id="KW-0378">Hydrolase</keyword>
<dbReference type="SUPFAM" id="SSF53474">
    <property type="entry name" value="alpha/beta-Hydrolases"/>
    <property type="match status" value="1"/>
</dbReference>
<sequence>MALPDISGSQRNNEYECVLLKGRLKKLLLIMECSHIRTLELKLRHISQSCNCNATLTQVTATEGWRYVGEAFCPPKSQSQKELHKKHHNITDGRLRYGLIRQIMKSIDRLLLETRDTAKELQTGNHMLDRCLSLQTVHYVAELHGEKCKFSHNTIPLTKFKLREFTHINNDLLLGSAVDGSGYGYVIPGVIGHTISVSKTPVVNIVIGNTDANAYTVLLLFYLFTQPRTRHSRYMKIAGLHVSGYEASMLAVVRLPFANPLIVVIVTDLMRTPVNDNTLHKNDMASLSPTRVSFQDIEKLARKEVNEAIANKGSVHQSYQDFNNDTCYFRNNSKNVGHAPSCGNHLEYTTDCNLIQGSVTQTICAGVPNMGENALKEQTSGTVTMTIIGLASNNVVHEILECPVCLDRMCLPIQRDLNLSPFVGMIMATSVPLGQRHIIFCKICLGPLKILNGNYIDDVPALQLDPTSWTKLANIIYLDGPTLTGYSYTTTSEAARSSDTLSASQTTEFIRKFVRDHPRFLKNPIIIVGSKSEPKVWILEKLCECMIQSLLDKTAKWVDIGIPPAHFDPFGVDESGPQNISPRSIIVGSKSEPKVWILEKLCECMIQSLLDKTAKWVDIGIPPAHFDPFGVDESGPQNISPRRFLTGGADCFKMMKWVAEMMQVSSSSLEVSVVINNHLHHHNQSSTKGPHFLSQTGGDPQTVDQIMKIVEEAKVPPPVSHSHNGYGWGNYDEDDNDDKEDGESRY</sequence>
<dbReference type="EMBL" id="PKPP01005017">
    <property type="protein sequence ID" value="PWA61790.1"/>
    <property type="molecule type" value="Genomic_DNA"/>
</dbReference>
<gene>
    <name evidence="3" type="ORF">CTI12_AA368640</name>
</gene>
<evidence type="ECO:0000256" key="1">
    <source>
        <dbReference type="ARBA" id="ARBA00009431"/>
    </source>
</evidence>
<feature type="compositionally biased region" description="Acidic residues" evidence="2">
    <location>
        <begin position="731"/>
        <end position="746"/>
    </location>
</feature>
<dbReference type="GO" id="GO:0004185">
    <property type="term" value="F:serine-type carboxypeptidase activity"/>
    <property type="evidence" value="ECO:0007669"/>
    <property type="project" value="InterPro"/>
</dbReference>
<organism evidence="3 4">
    <name type="scientific">Artemisia annua</name>
    <name type="common">Sweet wormwood</name>
    <dbReference type="NCBI Taxonomy" id="35608"/>
    <lineage>
        <taxon>Eukaryota</taxon>
        <taxon>Viridiplantae</taxon>
        <taxon>Streptophyta</taxon>
        <taxon>Embryophyta</taxon>
        <taxon>Tracheophyta</taxon>
        <taxon>Spermatophyta</taxon>
        <taxon>Magnoliopsida</taxon>
        <taxon>eudicotyledons</taxon>
        <taxon>Gunneridae</taxon>
        <taxon>Pentapetalae</taxon>
        <taxon>asterids</taxon>
        <taxon>campanulids</taxon>
        <taxon>Asterales</taxon>
        <taxon>Asteraceae</taxon>
        <taxon>Asteroideae</taxon>
        <taxon>Anthemideae</taxon>
        <taxon>Artemisiinae</taxon>
        <taxon>Artemisia</taxon>
    </lineage>
</organism>
<name>A0A2U1MKJ0_ARTAN</name>
<dbReference type="Proteomes" id="UP000245207">
    <property type="component" value="Unassembled WGS sequence"/>
</dbReference>
<dbReference type="GO" id="GO:0016747">
    <property type="term" value="F:acyltransferase activity, transferring groups other than amino-acyl groups"/>
    <property type="evidence" value="ECO:0007669"/>
    <property type="project" value="TreeGrafter"/>
</dbReference>
<dbReference type="PANTHER" id="PTHR11802">
    <property type="entry name" value="SERINE PROTEASE FAMILY S10 SERINE CARBOXYPEPTIDASE"/>
    <property type="match status" value="1"/>
</dbReference>
<dbReference type="InterPro" id="IPR001563">
    <property type="entry name" value="Peptidase_S10"/>
</dbReference>
<accession>A0A2U1MKJ0</accession>
<dbReference type="AlphaFoldDB" id="A0A2U1MKJ0"/>
<protein>
    <submittedName>
        <fullName evidence="3">Peptidase S10, serine carboxypeptidase</fullName>
    </submittedName>
</protein>
<reference evidence="3 4" key="1">
    <citation type="journal article" date="2018" name="Mol. Plant">
        <title>The genome of Artemisia annua provides insight into the evolution of Asteraceae family and artemisinin biosynthesis.</title>
        <authorList>
            <person name="Shen Q."/>
            <person name="Zhang L."/>
            <person name="Liao Z."/>
            <person name="Wang S."/>
            <person name="Yan T."/>
            <person name="Shi P."/>
            <person name="Liu M."/>
            <person name="Fu X."/>
            <person name="Pan Q."/>
            <person name="Wang Y."/>
            <person name="Lv Z."/>
            <person name="Lu X."/>
            <person name="Zhang F."/>
            <person name="Jiang W."/>
            <person name="Ma Y."/>
            <person name="Chen M."/>
            <person name="Hao X."/>
            <person name="Li L."/>
            <person name="Tang Y."/>
            <person name="Lv G."/>
            <person name="Zhou Y."/>
            <person name="Sun X."/>
            <person name="Brodelius P.E."/>
            <person name="Rose J.K.C."/>
            <person name="Tang K."/>
        </authorList>
    </citation>
    <scope>NUCLEOTIDE SEQUENCE [LARGE SCALE GENOMIC DNA]</scope>
    <source>
        <strain evidence="4">cv. Huhao1</strain>
        <tissue evidence="3">Leaf</tissue>
    </source>
</reference>
<dbReference type="GO" id="GO:0019748">
    <property type="term" value="P:secondary metabolic process"/>
    <property type="evidence" value="ECO:0007669"/>
    <property type="project" value="TreeGrafter"/>
</dbReference>
<feature type="region of interest" description="Disordered" evidence="2">
    <location>
        <begin position="715"/>
        <end position="746"/>
    </location>
</feature>
<evidence type="ECO:0000313" key="4">
    <source>
        <dbReference type="Proteomes" id="UP000245207"/>
    </source>
</evidence>
<dbReference type="PANTHER" id="PTHR11802:SF382">
    <property type="entry name" value="PEPTIDASE S10, SERINE CARBOXYPEPTIDASE, ALPHA_BETA HYDROLASE"/>
    <property type="match status" value="1"/>
</dbReference>
<evidence type="ECO:0000313" key="3">
    <source>
        <dbReference type="EMBL" id="PWA61790.1"/>
    </source>
</evidence>
<keyword evidence="4" id="KW-1185">Reference proteome</keyword>